<dbReference type="Proteomes" id="UP001157006">
    <property type="component" value="Chromosome 5"/>
</dbReference>
<proteinExistence type="predicted"/>
<sequence length="146" mass="16339">MDISPFKGAYTGGISSHVYLPHKLCVNGYLSFVVIENAIGTTPISKRSILSRSCVKVFCCVSSPGYYLRSHEVDTNHKRTKLLKQIEQKSETRKARSLGFKVMMASQGRLRQIQNGVGCGVASRNRRRRGGCPSPFTFERKKEVII</sequence>
<accession>A0AAV1AV72</accession>
<dbReference type="EMBL" id="OX451740">
    <property type="protein sequence ID" value="CAI8614029.1"/>
    <property type="molecule type" value="Genomic_DNA"/>
</dbReference>
<organism evidence="1 2">
    <name type="scientific">Vicia faba</name>
    <name type="common">Broad bean</name>
    <name type="synonym">Faba vulgaris</name>
    <dbReference type="NCBI Taxonomy" id="3906"/>
    <lineage>
        <taxon>Eukaryota</taxon>
        <taxon>Viridiplantae</taxon>
        <taxon>Streptophyta</taxon>
        <taxon>Embryophyta</taxon>
        <taxon>Tracheophyta</taxon>
        <taxon>Spermatophyta</taxon>
        <taxon>Magnoliopsida</taxon>
        <taxon>eudicotyledons</taxon>
        <taxon>Gunneridae</taxon>
        <taxon>Pentapetalae</taxon>
        <taxon>rosids</taxon>
        <taxon>fabids</taxon>
        <taxon>Fabales</taxon>
        <taxon>Fabaceae</taxon>
        <taxon>Papilionoideae</taxon>
        <taxon>50 kb inversion clade</taxon>
        <taxon>NPAAA clade</taxon>
        <taxon>Hologalegina</taxon>
        <taxon>IRL clade</taxon>
        <taxon>Fabeae</taxon>
        <taxon>Vicia</taxon>
    </lineage>
</organism>
<evidence type="ECO:0000313" key="1">
    <source>
        <dbReference type="EMBL" id="CAI8614029.1"/>
    </source>
</evidence>
<reference evidence="1 2" key="1">
    <citation type="submission" date="2023-01" db="EMBL/GenBank/DDBJ databases">
        <authorList>
            <person name="Kreplak J."/>
        </authorList>
    </citation>
    <scope>NUCLEOTIDE SEQUENCE [LARGE SCALE GENOMIC DNA]</scope>
</reference>
<dbReference type="AlphaFoldDB" id="A0AAV1AV72"/>
<keyword evidence="2" id="KW-1185">Reference proteome</keyword>
<gene>
    <name evidence="1" type="ORF">VFH_V110080</name>
</gene>
<protein>
    <submittedName>
        <fullName evidence="1">Uncharacterized protein</fullName>
    </submittedName>
</protein>
<name>A0AAV1AV72_VICFA</name>
<evidence type="ECO:0000313" key="2">
    <source>
        <dbReference type="Proteomes" id="UP001157006"/>
    </source>
</evidence>